<keyword evidence="6" id="KW-1185">Reference proteome</keyword>
<evidence type="ECO:0000313" key="5">
    <source>
        <dbReference type="EMBL" id="GAA1763795.1"/>
    </source>
</evidence>
<dbReference type="PANTHER" id="PTHR30055">
    <property type="entry name" value="HTH-TYPE TRANSCRIPTIONAL REGULATOR RUTR"/>
    <property type="match status" value="1"/>
</dbReference>
<feature type="domain" description="HTH tetR-type" evidence="4">
    <location>
        <begin position="20"/>
        <end position="80"/>
    </location>
</feature>
<feature type="region of interest" description="Disordered" evidence="3">
    <location>
        <begin position="1"/>
        <end position="21"/>
    </location>
</feature>
<evidence type="ECO:0000256" key="3">
    <source>
        <dbReference type="SAM" id="MobiDB-lite"/>
    </source>
</evidence>
<dbReference type="SUPFAM" id="SSF48498">
    <property type="entry name" value="Tetracyclin repressor-like, C-terminal domain"/>
    <property type="match status" value="1"/>
</dbReference>
<protein>
    <submittedName>
        <fullName evidence="5">TetR family transcriptional regulator</fullName>
    </submittedName>
</protein>
<organism evidence="5 6">
    <name type="scientific">Agromyces humatus</name>
    <dbReference type="NCBI Taxonomy" id="279573"/>
    <lineage>
        <taxon>Bacteria</taxon>
        <taxon>Bacillati</taxon>
        <taxon>Actinomycetota</taxon>
        <taxon>Actinomycetes</taxon>
        <taxon>Micrococcales</taxon>
        <taxon>Microbacteriaceae</taxon>
        <taxon>Agromyces</taxon>
    </lineage>
</organism>
<dbReference type="InterPro" id="IPR001647">
    <property type="entry name" value="HTH_TetR"/>
</dbReference>
<accession>A0ABN2KR98</accession>
<keyword evidence="1 2" id="KW-0238">DNA-binding</keyword>
<dbReference type="Proteomes" id="UP001500506">
    <property type="component" value="Unassembled WGS sequence"/>
</dbReference>
<dbReference type="Pfam" id="PF17920">
    <property type="entry name" value="TetR_C_16"/>
    <property type="match status" value="1"/>
</dbReference>
<proteinExistence type="predicted"/>
<evidence type="ECO:0000259" key="4">
    <source>
        <dbReference type="PROSITE" id="PS50977"/>
    </source>
</evidence>
<name>A0ABN2KR98_9MICO</name>
<dbReference type="InterPro" id="IPR041678">
    <property type="entry name" value="TetR_C_16"/>
</dbReference>
<evidence type="ECO:0000256" key="1">
    <source>
        <dbReference type="ARBA" id="ARBA00023125"/>
    </source>
</evidence>
<dbReference type="InterPro" id="IPR036271">
    <property type="entry name" value="Tet_transcr_reg_TetR-rel_C_sf"/>
</dbReference>
<dbReference type="PRINTS" id="PR00455">
    <property type="entry name" value="HTHTETR"/>
</dbReference>
<comment type="caution">
    <text evidence="5">The sequence shown here is derived from an EMBL/GenBank/DDBJ whole genome shotgun (WGS) entry which is preliminary data.</text>
</comment>
<dbReference type="PROSITE" id="PS50977">
    <property type="entry name" value="HTH_TETR_2"/>
    <property type="match status" value="1"/>
</dbReference>
<feature type="DNA-binding region" description="H-T-H motif" evidence="2">
    <location>
        <begin position="43"/>
        <end position="62"/>
    </location>
</feature>
<evidence type="ECO:0000313" key="6">
    <source>
        <dbReference type="Proteomes" id="UP001500506"/>
    </source>
</evidence>
<dbReference type="EMBL" id="BAAANH010000005">
    <property type="protein sequence ID" value="GAA1763795.1"/>
    <property type="molecule type" value="Genomic_DNA"/>
</dbReference>
<gene>
    <name evidence="5" type="ORF">GCM10009747_24300</name>
</gene>
<dbReference type="RefSeq" id="WP_232499864.1">
    <property type="nucleotide sequence ID" value="NZ_BAAANH010000005.1"/>
</dbReference>
<dbReference type="Pfam" id="PF00440">
    <property type="entry name" value="TetR_N"/>
    <property type="match status" value="1"/>
</dbReference>
<dbReference type="Gene3D" id="1.10.357.10">
    <property type="entry name" value="Tetracycline Repressor, domain 2"/>
    <property type="match status" value="1"/>
</dbReference>
<sequence length="225" mass="24485">MTERLHHPRRPGRPRGAKPGDTRARILAAATDEFGERGYEAASMRAIARRAGVDPALVHHYFDDKQSLVAEVVEVPLRPDRLVGAALDGPLDELGERLVRAVLTAWDSATVRPAAVAALRSAIGQGPVARMLREFLRREIMHRIASRLGDDDDAELRAELAASQLVGVIMVRYVLEFDPVASLPIDELVARVGPAVQWHLTGLPPGSRNGLDRGVAQAKNSAHDE</sequence>
<dbReference type="InterPro" id="IPR009057">
    <property type="entry name" value="Homeodomain-like_sf"/>
</dbReference>
<reference evidence="6" key="1">
    <citation type="journal article" date="2019" name="Int. J. Syst. Evol. Microbiol.">
        <title>The Global Catalogue of Microorganisms (GCM) 10K type strain sequencing project: providing services to taxonomists for standard genome sequencing and annotation.</title>
        <authorList>
            <consortium name="The Broad Institute Genomics Platform"/>
            <consortium name="The Broad Institute Genome Sequencing Center for Infectious Disease"/>
            <person name="Wu L."/>
            <person name="Ma J."/>
        </authorList>
    </citation>
    <scope>NUCLEOTIDE SEQUENCE [LARGE SCALE GENOMIC DNA]</scope>
    <source>
        <strain evidence="6">JCM 14319</strain>
    </source>
</reference>
<feature type="compositionally biased region" description="Basic residues" evidence="3">
    <location>
        <begin position="1"/>
        <end position="16"/>
    </location>
</feature>
<dbReference type="Gene3D" id="1.10.10.60">
    <property type="entry name" value="Homeodomain-like"/>
    <property type="match status" value="1"/>
</dbReference>
<dbReference type="PANTHER" id="PTHR30055:SF235">
    <property type="entry name" value="TRANSCRIPTIONAL REGULATORY PROTEIN"/>
    <property type="match status" value="1"/>
</dbReference>
<evidence type="ECO:0000256" key="2">
    <source>
        <dbReference type="PROSITE-ProRule" id="PRU00335"/>
    </source>
</evidence>
<dbReference type="SUPFAM" id="SSF46689">
    <property type="entry name" value="Homeodomain-like"/>
    <property type="match status" value="1"/>
</dbReference>
<dbReference type="InterPro" id="IPR050109">
    <property type="entry name" value="HTH-type_TetR-like_transc_reg"/>
</dbReference>